<keyword evidence="2" id="KW-0732">Signal</keyword>
<sequence length="299" mass="32107">MKKRKRVISVVLIFVLIMSLNLVSAMAADASAFASISTSSIPYATGPNTYLITADSSMSWKKFNTIQGYDMLGTIKSDATKVEVFENRVGDTIAGKLNYSWKIDGQKCAPIVEANKGPIYLQITSTSIENGLSVKFKSKRLFYGEISIKLNVADSYIDGTHLTLNYVDGVDGSQIDGSNKVVPVIAATKVEGIVVEGGYIVFNVKNGGNYTLTKEAIVETPTIQAPTSQDAGIVPIQLATENTNTMLAAENADTTISTVKEADNSSPKTGSTEIYYVFIILMVISGVSISLLAKKKKTV</sequence>
<gene>
    <name evidence="3" type="ORF">SAMN05421659_1308</name>
</gene>
<dbReference type="Proteomes" id="UP000199701">
    <property type="component" value="Unassembled WGS sequence"/>
</dbReference>
<keyword evidence="1" id="KW-0812">Transmembrane</keyword>
<dbReference type="AlphaFoldDB" id="A0A1I0RXL5"/>
<evidence type="ECO:0000256" key="1">
    <source>
        <dbReference type="SAM" id="Phobius"/>
    </source>
</evidence>
<feature type="signal peptide" evidence="2">
    <location>
        <begin position="1"/>
        <end position="27"/>
    </location>
</feature>
<feature type="chain" id="PRO_5011435147" evidence="2">
    <location>
        <begin position="28"/>
        <end position="299"/>
    </location>
</feature>
<organism evidence="3 4">
    <name type="scientific">[Clostridium] fimetarium</name>
    <dbReference type="NCBI Taxonomy" id="99656"/>
    <lineage>
        <taxon>Bacteria</taxon>
        <taxon>Bacillati</taxon>
        <taxon>Bacillota</taxon>
        <taxon>Clostridia</taxon>
        <taxon>Lachnospirales</taxon>
        <taxon>Lachnospiraceae</taxon>
    </lineage>
</organism>
<dbReference type="EMBL" id="FOJI01000030">
    <property type="protein sequence ID" value="SEW46195.1"/>
    <property type="molecule type" value="Genomic_DNA"/>
</dbReference>
<evidence type="ECO:0000313" key="3">
    <source>
        <dbReference type="EMBL" id="SEW46195.1"/>
    </source>
</evidence>
<proteinExistence type="predicted"/>
<accession>A0A1I0RXL5</accession>
<name>A0A1I0RXL5_9FIRM</name>
<evidence type="ECO:0000256" key="2">
    <source>
        <dbReference type="SAM" id="SignalP"/>
    </source>
</evidence>
<keyword evidence="4" id="KW-1185">Reference proteome</keyword>
<dbReference type="OrthoDB" id="1779569at2"/>
<dbReference type="NCBIfam" id="TIGR01167">
    <property type="entry name" value="LPXTG_anchor"/>
    <property type="match status" value="1"/>
</dbReference>
<dbReference type="RefSeq" id="WP_092458284.1">
    <property type="nucleotide sequence ID" value="NZ_FOJI01000030.1"/>
</dbReference>
<protein>
    <submittedName>
        <fullName evidence="3">LPXTG-motif cell wall anchor domain-containing protein</fullName>
    </submittedName>
</protein>
<keyword evidence="1" id="KW-1133">Transmembrane helix</keyword>
<feature type="transmembrane region" description="Helical" evidence="1">
    <location>
        <begin position="274"/>
        <end position="293"/>
    </location>
</feature>
<evidence type="ECO:0000313" key="4">
    <source>
        <dbReference type="Proteomes" id="UP000199701"/>
    </source>
</evidence>
<dbReference type="STRING" id="99656.SAMN05421659_1308"/>
<keyword evidence="1" id="KW-0472">Membrane</keyword>
<reference evidence="3 4" key="1">
    <citation type="submission" date="2016-10" db="EMBL/GenBank/DDBJ databases">
        <authorList>
            <person name="de Groot N.N."/>
        </authorList>
    </citation>
    <scope>NUCLEOTIDE SEQUENCE [LARGE SCALE GENOMIC DNA]</scope>
    <source>
        <strain evidence="3 4">DSM 9179</strain>
    </source>
</reference>